<dbReference type="PANTHER" id="PTHR46060:SF1">
    <property type="entry name" value="MARINER MOS1 TRANSPOSASE-LIKE PROTEIN"/>
    <property type="match status" value="1"/>
</dbReference>
<dbReference type="InterPro" id="IPR036397">
    <property type="entry name" value="RNaseH_sf"/>
</dbReference>
<dbReference type="GO" id="GO:0003676">
    <property type="term" value="F:nucleic acid binding"/>
    <property type="evidence" value="ECO:0007669"/>
    <property type="project" value="InterPro"/>
</dbReference>
<dbReference type="PANTHER" id="PTHR46060">
    <property type="entry name" value="MARINER MOS1 TRANSPOSASE-LIKE PROTEIN"/>
    <property type="match status" value="1"/>
</dbReference>
<reference evidence="1 2" key="1">
    <citation type="submission" date="2017-12" db="EMBL/GenBank/DDBJ databases">
        <title>Hemimetabolous genomes reveal molecular basis of termite eusociality.</title>
        <authorList>
            <person name="Harrison M.C."/>
            <person name="Jongepier E."/>
            <person name="Robertson H.M."/>
            <person name="Arning N."/>
            <person name="Bitard-Feildel T."/>
            <person name="Chao H."/>
            <person name="Childers C.P."/>
            <person name="Dinh H."/>
            <person name="Doddapaneni H."/>
            <person name="Dugan S."/>
            <person name="Gowin J."/>
            <person name="Greiner C."/>
            <person name="Han Y."/>
            <person name="Hu H."/>
            <person name="Hughes D.S.T."/>
            <person name="Huylmans A.-K."/>
            <person name="Kemena C."/>
            <person name="Kremer L.P.M."/>
            <person name="Lee S.L."/>
            <person name="Lopez-Ezquerra A."/>
            <person name="Mallet L."/>
            <person name="Monroy-Kuhn J.M."/>
            <person name="Moser A."/>
            <person name="Murali S.C."/>
            <person name="Muzny D.M."/>
            <person name="Otani S."/>
            <person name="Piulachs M.-D."/>
            <person name="Poelchau M."/>
            <person name="Qu J."/>
            <person name="Schaub F."/>
            <person name="Wada-Katsumata A."/>
            <person name="Worley K.C."/>
            <person name="Xie Q."/>
            <person name="Ylla G."/>
            <person name="Poulsen M."/>
            <person name="Gibbs R.A."/>
            <person name="Schal C."/>
            <person name="Richards S."/>
            <person name="Belles X."/>
            <person name="Korb J."/>
            <person name="Bornberg-Bauer E."/>
        </authorList>
    </citation>
    <scope>NUCLEOTIDE SEQUENCE [LARGE SCALE GENOMIC DNA]</scope>
    <source>
        <tissue evidence="1">Whole body</tissue>
    </source>
</reference>
<proteinExistence type="predicted"/>
<dbReference type="STRING" id="105785.A0A2J7PLJ3"/>
<dbReference type="InterPro" id="IPR052709">
    <property type="entry name" value="Transposase-MT_Hybrid"/>
</dbReference>
<dbReference type="InParanoid" id="A0A2J7PLJ3"/>
<sequence>MEDRHITVRELVNEIGVSIGSVHSILTEDLGMRRVSAKFVPKLLTMEQKQRRLEIAQDMLDNANIQNKPKEVQTFIAKHNIPVDCEAPYSPDMAPCDFWLFPKLKMPLKGTRFQSREDIMRNATARLITIPKDTFQKCFQQWRKRREKCVHYQGDYFEGD</sequence>
<dbReference type="EMBL" id="NEVH01024425">
    <property type="protein sequence ID" value="PNF17203.1"/>
    <property type="molecule type" value="Genomic_DNA"/>
</dbReference>
<dbReference type="Proteomes" id="UP000235965">
    <property type="component" value="Unassembled WGS sequence"/>
</dbReference>
<dbReference type="AlphaFoldDB" id="A0A2J7PLJ3"/>
<dbReference type="Gene3D" id="3.30.420.10">
    <property type="entry name" value="Ribonuclease H-like superfamily/Ribonuclease H"/>
    <property type="match status" value="1"/>
</dbReference>
<evidence type="ECO:0000313" key="2">
    <source>
        <dbReference type="Proteomes" id="UP000235965"/>
    </source>
</evidence>
<name>A0A2J7PLJ3_9NEOP</name>
<organism evidence="1 2">
    <name type="scientific">Cryptotermes secundus</name>
    <dbReference type="NCBI Taxonomy" id="105785"/>
    <lineage>
        <taxon>Eukaryota</taxon>
        <taxon>Metazoa</taxon>
        <taxon>Ecdysozoa</taxon>
        <taxon>Arthropoda</taxon>
        <taxon>Hexapoda</taxon>
        <taxon>Insecta</taxon>
        <taxon>Pterygota</taxon>
        <taxon>Neoptera</taxon>
        <taxon>Polyneoptera</taxon>
        <taxon>Dictyoptera</taxon>
        <taxon>Blattodea</taxon>
        <taxon>Blattoidea</taxon>
        <taxon>Termitoidae</taxon>
        <taxon>Kalotermitidae</taxon>
        <taxon>Cryptotermitinae</taxon>
        <taxon>Cryptotermes</taxon>
    </lineage>
</organism>
<comment type="caution">
    <text evidence="1">The sequence shown here is derived from an EMBL/GenBank/DDBJ whole genome shotgun (WGS) entry which is preliminary data.</text>
</comment>
<accession>A0A2J7PLJ3</accession>
<evidence type="ECO:0000313" key="1">
    <source>
        <dbReference type="EMBL" id="PNF17203.1"/>
    </source>
</evidence>
<protein>
    <submittedName>
        <fullName evidence="1">Uncharacterized protein</fullName>
    </submittedName>
</protein>
<gene>
    <name evidence="1" type="ORF">B7P43_G06597</name>
</gene>
<keyword evidence="2" id="KW-1185">Reference proteome</keyword>